<feature type="coiled-coil region" evidence="3">
    <location>
        <begin position="403"/>
        <end position="437"/>
    </location>
</feature>
<dbReference type="GO" id="GO:0005869">
    <property type="term" value="C:dynactin complex"/>
    <property type="evidence" value="ECO:0007669"/>
    <property type="project" value="InterPro"/>
</dbReference>
<feature type="compositionally biased region" description="Basic and acidic residues" evidence="4">
    <location>
        <begin position="149"/>
        <end position="158"/>
    </location>
</feature>
<feature type="region of interest" description="Disordered" evidence="4">
    <location>
        <begin position="21"/>
        <end position="158"/>
    </location>
</feature>
<sequence length="461" mass="50537">MSHPPAVADLNAAASSSYTKYASLPDVDVSAPDVYEYDASTRPSEMRSSRQLSRKQQGLADDEVTSDSSSDDSDRSANRKHAGGDGKVNQDIDSSSLRRNDAASRFSGATDLNDEQVDFSGRLKTRKSRKAGRPRDAGLETSTYAIGAGEDRGNESPVEKLRRLRFEASQLEEELNASNATLNGESAAKEGDEVDSAEVLAQLKLLQEQLGKLPLSSVPASFSASNMEKDAIRSLLQQVKPSVAPSTSFHKADVVQLEARLSELECTLGIQEALLDESKPVPRPVLPSLSRLEHQISLLSQPRHLDAISRRVKVLVTEMDRVHDVRRKLTTDPSSFVDPTSSSSSSTTSPSSTLTSAEVSKLQSMFEVSTRLEPLLPLLPKVVNRLQSLADLHASAAYFGSALDDLEDGKEARLQQEQELEELLRKMEMNMEETRIKVEQNFESLLGRVENLSGRLDKLTR</sequence>
<proteinExistence type="predicted"/>
<protein>
    <recommendedName>
        <fullName evidence="6">Dynactin subunit 2</fullName>
    </recommendedName>
</protein>
<evidence type="ECO:0008006" key="6">
    <source>
        <dbReference type="Google" id="ProtNLM"/>
    </source>
</evidence>
<dbReference type="AlphaFoldDB" id="A0A077R740"/>
<evidence type="ECO:0000256" key="3">
    <source>
        <dbReference type="SAM" id="Coils"/>
    </source>
</evidence>
<feature type="region of interest" description="Disordered" evidence="4">
    <location>
        <begin position="331"/>
        <end position="354"/>
    </location>
</feature>
<evidence type="ECO:0000256" key="4">
    <source>
        <dbReference type="SAM" id="MobiDB-lite"/>
    </source>
</evidence>
<evidence type="ECO:0000256" key="2">
    <source>
        <dbReference type="ARBA" id="ARBA00022490"/>
    </source>
</evidence>
<feature type="compositionally biased region" description="Basic and acidic residues" evidence="4">
    <location>
        <begin position="72"/>
        <end position="102"/>
    </location>
</feature>
<evidence type="ECO:0000256" key="1">
    <source>
        <dbReference type="ARBA" id="ARBA00004496"/>
    </source>
</evidence>
<keyword evidence="2" id="KW-0963">Cytoplasm</keyword>
<evidence type="ECO:0000313" key="5">
    <source>
        <dbReference type="EMBL" id="CDI54883.1"/>
    </source>
</evidence>
<feature type="compositionally biased region" description="Basic residues" evidence="4">
    <location>
        <begin position="123"/>
        <end position="132"/>
    </location>
</feature>
<dbReference type="GO" id="GO:0007017">
    <property type="term" value="P:microtubule-based process"/>
    <property type="evidence" value="ECO:0007669"/>
    <property type="project" value="InterPro"/>
</dbReference>
<feature type="compositionally biased region" description="Acidic residues" evidence="4">
    <location>
        <begin position="60"/>
        <end position="71"/>
    </location>
</feature>
<comment type="subcellular location">
    <subcellularLocation>
        <location evidence="1">Cytoplasm</location>
    </subcellularLocation>
</comment>
<name>A0A077R740_9BASI</name>
<accession>A0A077R740</accession>
<dbReference type="PANTHER" id="PTHR15346">
    <property type="entry name" value="DYNACTIN SUBUNIT"/>
    <property type="match status" value="1"/>
</dbReference>
<dbReference type="Pfam" id="PF04912">
    <property type="entry name" value="Dynamitin"/>
    <property type="match status" value="1"/>
</dbReference>
<keyword evidence="3" id="KW-0175">Coiled coil</keyword>
<dbReference type="InterPro" id="IPR028133">
    <property type="entry name" value="Dynamitin"/>
</dbReference>
<organism evidence="5">
    <name type="scientific">Melanopsichium pennsylvanicum 4</name>
    <dbReference type="NCBI Taxonomy" id="1398559"/>
    <lineage>
        <taxon>Eukaryota</taxon>
        <taxon>Fungi</taxon>
        <taxon>Dikarya</taxon>
        <taxon>Basidiomycota</taxon>
        <taxon>Ustilaginomycotina</taxon>
        <taxon>Ustilaginomycetes</taxon>
        <taxon>Ustilaginales</taxon>
        <taxon>Ustilaginaceae</taxon>
        <taxon>Melanopsichium</taxon>
    </lineage>
</organism>
<dbReference type="EMBL" id="HG529631">
    <property type="protein sequence ID" value="CDI54883.1"/>
    <property type="molecule type" value="Genomic_DNA"/>
</dbReference>
<reference evidence="5" key="1">
    <citation type="journal article" date="2014" name="Genome Biol. Evol.">
        <title>Gene Loss Rather Than Gene Gain Is Associated with a Host Jump from Monocots to Dicots in the Smut Fungus Melanopsichium pennsylvanicum.</title>
        <authorList>
            <person name="Sharma R."/>
            <person name="Mishra B."/>
            <person name="Runge F."/>
            <person name="Thines M."/>
        </authorList>
    </citation>
    <scope>NUCLEOTIDE SEQUENCE</scope>
    <source>
        <strain evidence="5">4</strain>
    </source>
</reference>
<dbReference type="GO" id="GO:0005737">
    <property type="term" value="C:cytoplasm"/>
    <property type="evidence" value="ECO:0007669"/>
    <property type="project" value="UniProtKB-SubCell"/>
</dbReference>